<sequence>MRGEKKGLFVFGAVSGDKRPYRNPREVLLVRMNERARGAVHEVSRLSNKVLESVVAEAVANVGCLYKLAEVVSNVDFLHSLAEACILEEYEFTDTLCITAGHHPILENGGKETSVPNDTFIHSYSNCCIITGPNMSGKSTYLKQVAVLQTMAQMGSFVPAKYASFRMADQIFVHASHKEDMETNTSTFLMEMRSASYILQNFTDSSLVVIDELGRASAGNIDHGTNKHRGAYAAPMRSASYILQNFTDSSLVVIDELGRGTSEEEGAAICMAITEKLMDSNAFVILATHFDLMTQMESMYRNVTKQVRAFFFLSKFLTSKAL</sequence>
<dbReference type="EMBL" id="JABSTQ010011100">
    <property type="protein sequence ID" value="KAG0415192.1"/>
    <property type="molecule type" value="Genomic_DNA"/>
</dbReference>
<comment type="caution">
    <text evidence="1">The sequence shown here is derived from an EMBL/GenBank/DDBJ whole genome shotgun (WGS) entry which is preliminary data.</text>
</comment>
<proteinExistence type="predicted"/>
<evidence type="ECO:0000313" key="2">
    <source>
        <dbReference type="Proteomes" id="UP000805193"/>
    </source>
</evidence>
<keyword evidence="2" id="KW-1185">Reference proteome</keyword>
<evidence type="ECO:0000313" key="1">
    <source>
        <dbReference type="EMBL" id="KAG0415192.1"/>
    </source>
</evidence>
<organism evidence="1 2">
    <name type="scientific">Ixodes persulcatus</name>
    <name type="common">Taiga tick</name>
    <dbReference type="NCBI Taxonomy" id="34615"/>
    <lineage>
        <taxon>Eukaryota</taxon>
        <taxon>Metazoa</taxon>
        <taxon>Ecdysozoa</taxon>
        <taxon>Arthropoda</taxon>
        <taxon>Chelicerata</taxon>
        <taxon>Arachnida</taxon>
        <taxon>Acari</taxon>
        <taxon>Parasitiformes</taxon>
        <taxon>Ixodida</taxon>
        <taxon>Ixodoidea</taxon>
        <taxon>Ixodidae</taxon>
        <taxon>Ixodinae</taxon>
        <taxon>Ixodes</taxon>
    </lineage>
</organism>
<dbReference type="Proteomes" id="UP000805193">
    <property type="component" value="Unassembled WGS sequence"/>
</dbReference>
<gene>
    <name evidence="1" type="ORF">HPB47_007640</name>
</gene>
<reference evidence="1 2" key="1">
    <citation type="journal article" date="2020" name="Cell">
        <title>Large-Scale Comparative Analyses of Tick Genomes Elucidate Their Genetic Diversity and Vector Capacities.</title>
        <authorList>
            <consortium name="Tick Genome and Microbiome Consortium (TIGMIC)"/>
            <person name="Jia N."/>
            <person name="Wang J."/>
            <person name="Shi W."/>
            <person name="Du L."/>
            <person name="Sun Y."/>
            <person name="Zhan W."/>
            <person name="Jiang J.F."/>
            <person name="Wang Q."/>
            <person name="Zhang B."/>
            <person name="Ji P."/>
            <person name="Bell-Sakyi L."/>
            <person name="Cui X.M."/>
            <person name="Yuan T.T."/>
            <person name="Jiang B.G."/>
            <person name="Yang W.F."/>
            <person name="Lam T.T."/>
            <person name="Chang Q.C."/>
            <person name="Ding S.J."/>
            <person name="Wang X.J."/>
            <person name="Zhu J.G."/>
            <person name="Ruan X.D."/>
            <person name="Zhao L."/>
            <person name="Wei J.T."/>
            <person name="Ye R.Z."/>
            <person name="Que T.C."/>
            <person name="Du C.H."/>
            <person name="Zhou Y.H."/>
            <person name="Cheng J.X."/>
            <person name="Dai P.F."/>
            <person name="Guo W.B."/>
            <person name="Han X.H."/>
            <person name="Huang E.J."/>
            <person name="Li L.F."/>
            <person name="Wei W."/>
            <person name="Gao Y.C."/>
            <person name="Liu J.Z."/>
            <person name="Shao H.Z."/>
            <person name="Wang X."/>
            <person name="Wang C.C."/>
            <person name="Yang T.C."/>
            <person name="Huo Q.B."/>
            <person name="Li W."/>
            <person name="Chen H.Y."/>
            <person name="Chen S.E."/>
            <person name="Zhou L.G."/>
            <person name="Ni X.B."/>
            <person name="Tian J.H."/>
            <person name="Sheng Y."/>
            <person name="Liu T."/>
            <person name="Pan Y.S."/>
            <person name="Xia L.Y."/>
            <person name="Li J."/>
            <person name="Zhao F."/>
            <person name="Cao W.C."/>
        </authorList>
    </citation>
    <scope>NUCLEOTIDE SEQUENCE [LARGE SCALE GENOMIC DNA]</scope>
    <source>
        <strain evidence="1">Iper-2018</strain>
    </source>
</reference>
<name>A0AC60P6U8_IXOPE</name>
<protein>
    <submittedName>
        <fullName evidence="1">Uncharacterized protein</fullName>
    </submittedName>
</protein>
<accession>A0AC60P6U8</accession>